<proteinExistence type="predicted"/>
<organism evidence="1 2">
    <name type="scientific">Mycena albidolilacea</name>
    <dbReference type="NCBI Taxonomy" id="1033008"/>
    <lineage>
        <taxon>Eukaryota</taxon>
        <taxon>Fungi</taxon>
        <taxon>Dikarya</taxon>
        <taxon>Basidiomycota</taxon>
        <taxon>Agaricomycotina</taxon>
        <taxon>Agaricomycetes</taxon>
        <taxon>Agaricomycetidae</taxon>
        <taxon>Agaricales</taxon>
        <taxon>Marasmiineae</taxon>
        <taxon>Mycenaceae</taxon>
        <taxon>Mycena</taxon>
    </lineage>
</organism>
<protein>
    <submittedName>
        <fullName evidence="1">Uncharacterized protein</fullName>
    </submittedName>
</protein>
<sequence length="111" mass="12452">MDIIDNILKSRGELSLGSKTLQQYYIKTSLSDVYALSLVLHPSSKLEYFRANDFDAAWISAVETKLRREFIAYRGRLTSKDGERTPAKTGAPQLDDKSISFSTFQNLGAVD</sequence>
<accession>A0AAD7EMT4</accession>
<evidence type="ECO:0000313" key="2">
    <source>
        <dbReference type="Proteomes" id="UP001218218"/>
    </source>
</evidence>
<comment type="caution">
    <text evidence="1">The sequence shown here is derived from an EMBL/GenBank/DDBJ whole genome shotgun (WGS) entry which is preliminary data.</text>
</comment>
<gene>
    <name evidence="1" type="ORF">DFH08DRAFT_812638</name>
</gene>
<keyword evidence="2" id="KW-1185">Reference proteome</keyword>
<name>A0AAD7EMT4_9AGAR</name>
<reference evidence="1" key="1">
    <citation type="submission" date="2023-03" db="EMBL/GenBank/DDBJ databases">
        <title>Massive genome expansion in bonnet fungi (Mycena s.s.) driven by repeated elements and novel gene families across ecological guilds.</title>
        <authorList>
            <consortium name="Lawrence Berkeley National Laboratory"/>
            <person name="Harder C.B."/>
            <person name="Miyauchi S."/>
            <person name="Viragh M."/>
            <person name="Kuo A."/>
            <person name="Thoen E."/>
            <person name="Andreopoulos B."/>
            <person name="Lu D."/>
            <person name="Skrede I."/>
            <person name="Drula E."/>
            <person name="Henrissat B."/>
            <person name="Morin E."/>
            <person name="Kohler A."/>
            <person name="Barry K."/>
            <person name="LaButti K."/>
            <person name="Morin E."/>
            <person name="Salamov A."/>
            <person name="Lipzen A."/>
            <person name="Mereny Z."/>
            <person name="Hegedus B."/>
            <person name="Baldrian P."/>
            <person name="Stursova M."/>
            <person name="Weitz H."/>
            <person name="Taylor A."/>
            <person name="Grigoriev I.V."/>
            <person name="Nagy L.G."/>
            <person name="Martin F."/>
            <person name="Kauserud H."/>
        </authorList>
    </citation>
    <scope>NUCLEOTIDE SEQUENCE</scope>
    <source>
        <strain evidence="1">CBHHK002</strain>
    </source>
</reference>
<dbReference type="AlphaFoldDB" id="A0AAD7EMT4"/>
<evidence type="ECO:0000313" key="1">
    <source>
        <dbReference type="EMBL" id="KAJ7339247.1"/>
    </source>
</evidence>
<dbReference type="Proteomes" id="UP001218218">
    <property type="component" value="Unassembled WGS sequence"/>
</dbReference>
<dbReference type="EMBL" id="JARIHO010000028">
    <property type="protein sequence ID" value="KAJ7339247.1"/>
    <property type="molecule type" value="Genomic_DNA"/>
</dbReference>